<sequence length="557" mass="63939">MCGIFAVCHHGCTERFDVQKARELSKRQSHRGPDYSGYYCEKSTGDILCHERLAIMDLGVVQPIQGTLPTHQVIHNGEIYNHVKLRENELKGMSMRTHCDSEVIIFLYEKIRDGSMCNMLDGVFAFALCFDGLFLAARDPIGVKQMYYGIDKLGRYFFSNEMKAFEDICGRDTLAIFPPGHFFQPDKGFVKYYQPAWIDYRLATHEQDLKLIHDTFVEAVTKRLMSDAPLGILLSGGLDSSLVSSIAAREMTRRGLIVHSFSIGVDHMSPDIVAARKVAKHIGTHHHEFHFSVQDGLKNLRNLIWHLETYDVTSIRASTPMFFLSEKIRQMGIKVVLSGEGADEIFGGYLYFHNAPNDDEFQKETIDRVLHLYTADCLRADKSTMAHSVEVRVPFLDKAFLDATMLTAPKYKRPQPLNGRDVEKYLLRKAFDADTYLPHEILWRQKEQFSDGVGYAWIDQLMAFCAEQVTDEEFSKAEELFPHNTPHSKEAFYMRKLFHEMFPSDNAAKTVRKWIPKWQANQDPSGRASLVHHQSVQKRDSRKQDVARHIESRPHHA</sequence>
<dbReference type="PROSITE" id="PS51278">
    <property type="entry name" value="GATASE_TYPE_2"/>
    <property type="match status" value="1"/>
</dbReference>
<feature type="binding site" evidence="14">
    <location>
        <begin position="338"/>
        <end position="339"/>
    </location>
    <ligand>
        <name>ATP</name>
        <dbReference type="ChEBI" id="CHEBI:30616"/>
    </ligand>
</feature>
<evidence type="ECO:0000256" key="11">
    <source>
        <dbReference type="ARBA" id="ARBA00048741"/>
    </source>
</evidence>
<keyword evidence="4" id="KW-0436">Ligase</keyword>
<dbReference type="InterPro" id="IPR029055">
    <property type="entry name" value="Ntn_hydrolases_N"/>
</dbReference>
<evidence type="ECO:0000256" key="16">
    <source>
        <dbReference type="SAM" id="MobiDB-lite"/>
    </source>
</evidence>
<dbReference type="EC" id="6.3.5.4" evidence="2"/>
<feature type="site" description="Important for beta-aspartyl-AMP intermediate formation" evidence="15">
    <location>
        <position position="340"/>
    </location>
</feature>
<comment type="catalytic activity">
    <reaction evidence="11">
        <text>L-aspartate + L-glutamine + ATP + H2O = L-asparagine + L-glutamate + AMP + diphosphate + H(+)</text>
        <dbReference type="Rhea" id="RHEA:12228"/>
        <dbReference type="ChEBI" id="CHEBI:15377"/>
        <dbReference type="ChEBI" id="CHEBI:15378"/>
        <dbReference type="ChEBI" id="CHEBI:29985"/>
        <dbReference type="ChEBI" id="CHEBI:29991"/>
        <dbReference type="ChEBI" id="CHEBI:30616"/>
        <dbReference type="ChEBI" id="CHEBI:33019"/>
        <dbReference type="ChEBI" id="CHEBI:58048"/>
        <dbReference type="ChEBI" id="CHEBI:58359"/>
        <dbReference type="ChEBI" id="CHEBI:456215"/>
        <dbReference type="EC" id="6.3.5.4"/>
    </reaction>
</comment>
<evidence type="ECO:0000256" key="3">
    <source>
        <dbReference type="ARBA" id="ARBA00021389"/>
    </source>
</evidence>
<evidence type="ECO:0000256" key="12">
    <source>
        <dbReference type="PIRNR" id="PIRNR001589"/>
    </source>
</evidence>
<keyword evidence="7 12" id="KW-0067">ATP-binding</keyword>
<evidence type="ECO:0000256" key="10">
    <source>
        <dbReference type="ARBA" id="ARBA00030234"/>
    </source>
</evidence>
<dbReference type="Pfam" id="PF00733">
    <property type="entry name" value="Asn_synthase"/>
    <property type="match status" value="1"/>
</dbReference>
<feature type="binding site" evidence="14">
    <location>
        <position position="233"/>
    </location>
    <ligand>
        <name>ATP</name>
        <dbReference type="ChEBI" id="CHEBI:30616"/>
    </ligand>
</feature>
<evidence type="ECO:0000313" key="19">
    <source>
        <dbReference type="Proteomes" id="UP000230423"/>
    </source>
</evidence>
<evidence type="ECO:0000256" key="9">
    <source>
        <dbReference type="ARBA" id="ARBA00022962"/>
    </source>
</evidence>
<keyword evidence="9 13" id="KW-0315">Glutamine amidotransferase</keyword>
<dbReference type="Gene3D" id="3.60.20.10">
    <property type="entry name" value="Glutamine Phosphoribosylpyrophosphate, subunit 1, domain 1"/>
    <property type="match status" value="1"/>
</dbReference>
<dbReference type="InterPro" id="IPR017932">
    <property type="entry name" value="GATase_2_dom"/>
</dbReference>
<dbReference type="InterPro" id="IPR033738">
    <property type="entry name" value="AsnB_N"/>
</dbReference>
<keyword evidence="6 12" id="KW-0547">Nucleotide-binding</keyword>
<dbReference type="UniPathway" id="UPA00134">
    <property type="reaction ID" value="UER00195"/>
</dbReference>
<dbReference type="InterPro" id="IPR001962">
    <property type="entry name" value="Asn_synthase"/>
</dbReference>
<dbReference type="CDD" id="cd00712">
    <property type="entry name" value="AsnB"/>
    <property type="match status" value="1"/>
</dbReference>
<feature type="binding site" evidence="14">
    <location>
        <position position="263"/>
    </location>
    <ligand>
        <name>ATP</name>
        <dbReference type="ChEBI" id="CHEBI:30616"/>
    </ligand>
</feature>
<dbReference type="Pfam" id="PF13537">
    <property type="entry name" value="GATase_7"/>
    <property type="match status" value="1"/>
</dbReference>
<dbReference type="OrthoDB" id="409189at2759"/>
<keyword evidence="19" id="KW-1185">Reference proteome</keyword>
<evidence type="ECO:0000256" key="6">
    <source>
        <dbReference type="ARBA" id="ARBA00022741"/>
    </source>
</evidence>
<name>A0A2G9UTZ6_TELCI</name>
<keyword evidence="8 13" id="KW-0061">Asparagine biosynthesis</keyword>
<protein>
    <recommendedName>
        <fullName evidence="3">Asparagine synthetase [glutamine-hydrolyzing]</fullName>
        <ecNumber evidence="2">6.3.5.4</ecNumber>
    </recommendedName>
    <alternativeName>
        <fullName evidence="10">Glutamine-dependent asparagine synthetase</fullName>
    </alternativeName>
</protein>
<evidence type="ECO:0000256" key="1">
    <source>
        <dbReference type="ARBA" id="ARBA00005187"/>
    </source>
</evidence>
<dbReference type="GO" id="GO:0005829">
    <property type="term" value="C:cytosol"/>
    <property type="evidence" value="ECO:0007669"/>
    <property type="project" value="TreeGrafter"/>
</dbReference>
<dbReference type="InterPro" id="IPR006426">
    <property type="entry name" value="Asn_synth_AEB"/>
</dbReference>
<dbReference type="CDD" id="cd01991">
    <property type="entry name" value="Asn_synthase_B_C"/>
    <property type="match status" value="1"/>
</dbReference>
<evidence type="ECO:0000256" key="13">
    <source>
        <dbReference type="PIRSR" id="PIRSR001589-1"/>
    </source>
</evidence>
<dbReference type="PANTHER" id="PTHR11772:SF2">
    <property type="entry name" value="ASPARAGINE SYNTHETASE [GLUTAMINE-HYDROLYZING]"/>
    <property type="match status" value="1"/>
</dbReference>
<evidence type="ECO:0000256" key="2">
    <source>
        <dbReference type="ARBA" id="ARBA00012737"/>
    </source>
</evidence>
<evidence type="ECO:0000256" key="8">
    <source>
        <dbReference type="ARBA" id="ARBA00022888"/>
    </source>
</evidence>
<dbReference type="PIRSF" id="PIRSF001589">
    <property type="entry name" value="Asn_synthetase_glu-h"/>
    <property type="match status" value="1"/>
</dbReference>
<evidence type="ECO:0000256" key="5">
    <source>
        <dbReference type="ARBA" id="ARBA00022605"/>
    </source>
</evidence>
<dbReference type="Proteomes" id="UP000230423">
    <property type="component" value="Unassembled WGS sequence"/>
</dbReference>
<reference evidence="18 19" key="1">
    <citation type="submission" date="2015-09" db="EMBL/GenBank/DDBJ databases">
        <title>Draft genome of the parasitic nematode Teladorsagia circumcincta isolate WARC Sus (inbred).</title>
        <authorList>
            <person name="Mitreva M."/>
        </authorList>
    </citation>
    <scope>NUCLEOTIDE SEQUENCE [LARGE SCALE GENOMIC DNA]</scope>
    <source>
        <strain evidence="18 19">S</strain>
    </source>
</reference>
<dbReference type="FunFam" id="3.40.50.620:FF:000031">
    <property type="entry name" value="Asparagine synthase B"/>
    <property type="match status" value="1"/>
</dbReference>
<dbReference type="InterPro" id="IPR014729">
    <property type="entry name" value="Rossmann-like_a/b/a_fold"/>
</dbReference>
<keyword evidence="5 13" id="KW-0028">Amino-acid biosynthesis</keyword>
<feature type="active site" description="For GATase activity" evidence="13">
    <location>
        <position position="2"/>
    </location>
</feature>
<dbReference type="PANTHER" id="PTHR11772">
    <property type="entry name" value="ASPARAGINE SYNTHETASE"/>
    <property type="match status" value="1"/>
</dbReference>
<evidence type="ECO:0000256" key="14">
    <source>
        <dbReference type="PIRSR" id="PIRSR001589-2"/>
    </source>
</evidence>
<dbReference type="GO" id="GO:0004066">
    <property type="term" value="F:asparagine synthase (glutamine-hydrolyzing) activity"/>
    <property type="evidence" value="ECO:0007669"/>
    <property type="project" value="UniProtKB-EC"/>
</dbReference>
<dbReference type="NCBIfam" id="NF006949">
    <property type="entry name" value="PRK09431.1"/>
    <property type="match status" value="1"/>
</dbReference>
<dbReference type="SUPFAM" id="SSF52402">
    <property type="entry name" value="Adenine nucleotide alpha hydrolases-like"/>
    <property type="match status" value="1"/>
</dbReference>
<dbReference type="NCBIfam" id="TIGR01536">
    <property type="entry name" value="asn_synth_AEB"/>
    <property type="match status" value="1"/>
</dbReference>
<dbReference type="InterPro" id="IPR050795">
    <property type="entry name" value="Asn_Synthetase"/>
</dbReference>
<dbReference type="GO" id="GO:0070981">
    <property type="term" value="P:L-asparagine biosynthetic process"/>
    <property type="evidence" value="ECO:0007669"/>
    <property type="project" value="UniProtKB-UniPathway"/>
</dbReference>
<feature type="compositionally biased region" description="Basic and acidic residues" evidence="16">
    <location>
        <begin position="537"/>
        <end position="557"/>
    </location>
</feature>
<evidence type="ECO:0000256" key="4">
    <source>
        <dbReference type="ARBA" id="ARBA00022598"/>
    </source>
</evidence>
<evidence type="ECO:0000256" key="7">
    <source>
        <dbReference type="ARBA" id="ARBA00022840"/>
    </source>
</evidence>
<dbReference type="Gene3D" id="3.40.50.620">
    <property type="entry name" value="HUPs"/>
    <property type="match status" value="1"/>
</dbReference>
<gene>
    <name evidence="18" type="ORF">TELCIR_04314</name>
</gene>
<feature type="region of interest" description="Disordered" evidence="16">
    <location>
        <begin position="523"/>
        <end position="557"/>
    </location>
</feature>
<evidence type="ECO:0000259" key="17">
    <source>
        <dbReference type="PROSITE" id="PS51278"/>
    </source>
</evidence>
<comment type="pathway">
    <text evidence="1">Amino-acid biosynthesis; L-asparagine biosynthesis; L-asparagine from L-aspartate (L-Gln route): step 1/1.</text>
</comment>
<dbReference type="FunFam" id="3.60.20.10:FF:000103">
    <property type="entry name" value="ASparagiNe Synthetase"/>
    <property type="match status" value="1"/>
</dbReference>
<dbReference type="AlphaFoldDB" id="A0A2G9UTZ6"/>
<evidence type="ECO:0000256" key="15">
    <source>
        <dbReference type="PIRSR" id="PIRSR001589-3"/>
    </source>
</evidence>
<organism evidence="18 19">
    <name type="scientific">Teladorsagia circumcincta</name>
    <name type="common">Brown stomach worm</name>
    <name type="synonym">Ostertagia circumcincta</name>
    <dbReference type="NCBI Taxonomy" id="45464"/>
    <lineage>
        <taxon>Eukaryota</taxon>
        <taxon>Metazoa</taxon>
        <taxon>Ecdysozoa</taxon>
        <taxon>Nematoda</taxon>
        <taxon>Chromadorea</taxon>
        <taxon>Rhabditida</taxon>
        <taxon>Rhabditina</taxon>
        <taxon>Rhabditomorpha</taxon>
        <taxon>Strongyloidea</taxon>
        <taxon>Trichostrongylidae</taxon>
        <taxon>Teladorsagia</taxon>
    </lineage>
</organism>
<feature type="binding site" evidence="14">
    <location>
        <position position="100"/>
    </location>
    <ligand>
        <name>L-glutamine</name>
        <dbReference type="ChEBI" id="CHEBI:58359"/>
    </ligand>
</feature>
<evidence type="ECO:0000313" key="18">
    <source>
        <dbReference type="EMBL" id="PIO73704.1"/>
    </source>
</evidence>
<accession>A0A2G9UTZ6</accession>
<dbReference type="EMBL" id="KZ345402">
    <property type="protein sequence ID" value="PIO73704.1"/>
    <property type="molecule type" value="Genomic_DNA"/>
</dbReference>
<dbReference type="GO" id="GO:0005524">
    <property type="term" value="F:ATP binding"/>
    <property type="evidence" value="ECO:0007669"/>
    <property type="project" value="UniProtKB-KW"/>
</dbReference>
<dbReference type="SUPFAM" id="SSF56235">
    <property type="entry name" value="N-terminal nucleophile aminohydrolases (Ntn hydrolases)"/>
    <property type="match status" value="1"/>
</dbReference>
<proteinExistence type="predicted"/>
<feature type="domain" description="Glutamine amidotransferase type-2" evidence="17">
    <location>
        <begin position="2"/>
        <end position="188"/>
    </location>
</feature>